<dbReference type="PANTHER" id="PTHR33048">
    <property type="entry name" value="PTH11-LIKE INTEGRAL MEMBRANE PROTEIN (AFU_ORTHOLOGUE AFUA_5G11245)"/>
    <property type="match status" value="1"/>
</dbReference>
<evidence type="ECO:0000256" key="6">
    <source>
        <dbReference type="SAM" id="Phobius"/>
    </source>
</evidence>
<feature type="transmembrane region" description="Helical" evidence="6">
    <location>
        <begin position="105"/>
        <end position="129"/>
    </location>
</feature>
<gene>
    <name evidence="8" type="ORF">PG991_009668</name>
</gene>
<evidence type="ECO:0000256" key="1">
    <source>
        <dbReference type="ARBA" id="ARBA00004141"/>
    </source>
</evidence>
<feature type="transmembrane region" description="Helical" evidence="6">
    <location>
        <begin position="149"/>
        <end position="174"/>
    </location>
</feature>
<dbReference type="EMBL" id="JAQQWI010000015">
    <property type="protein sequence ID" value="KAK8012293.1"/>
    <property type="molecule type" value="Genomic_DNA"/>
</dbReference>
<dbReference type="PANTHER" id="PTHR33048:SF47">
    <property type="entry name" value="INTEGRAL MEMBRANE PROTEIN-RELATED"/>
    <property type="match status" value="1"/>
</dbReference>
<evidence type="ECO:0000256" key="3">
    <source>
        <dbReference type="ARBA" id="ARBA00022989"/>
    </source>
</evidence>
<organism evidence="8 9">
    <name type="scientific">Apiospora marii</name>
    <dbReference type="NCBI Taxonomy" id="335849"/>
    <lineage>
        <taxon>Eukaryota</taxon>
        <taxon>Fungi</taxon>
        <taxon>Dikarya</taxon>
        <taxon>Ascomycota</taxon>
        <taxon>Pezizomycotina</taxon>
        <taxon>Sordariomycetes</taxon>
        <taxon>Xylariomycetidae</taxon>
        <taxon>Amphisphaeriales</taxon>
        <taxon>Apiosporaceae</taxon>
        <taxon>Apiospora</taxon>
    </lineage>
</organism>
<comment type="subcellular location">
    <subcellularLocation>
        <location evidence="1">Membrane</location>
        <topology evidence="1">Multi-pass membrane protein</topology>
    </subcellularLocation>
</comment>
<feature type="transmembrane region" description="Helical" evidence="6">
    <location>
        <begin position="186"/>
        <end position="206"/>
    </location>
</feature>
<keyword evidence="9" id="KW-1185">Reference proteome</keyword>
<feature type="domain" description="Rhodopsin" evidence="7">
    <location>
        <begin position="30"/>
        <end position="226"/>
    </location>
</feature>
<comment type="caution">
    <text evidence="8">The sequence shown here is derived from an EMBL/GenBank/DDBJ whole genome shotgun (WGS) entry which is preliminary data.</text>
</comment>
<keyword evidence="2 6" id="KW-0812">Transmembrane</keyword>
<dbReference type="Proteomes" id="UP001396898">
    <property type="component" value="Unassembled WGS sequence"/>
</dbReference>
<comment type="similarity">
    <text evidence="5">Belongs to the SAT4 family.</text>
</comment>
<feature type="transmembrane region" description="Helical" evidence="6">
    <location>
        <begin position="70"/>
        <end position="93"/>
    </location>
</feature>
<dbReference type="InterPro" id="IPR049326">
    <property type="entry name" value="Rhodopsin_dom_fungi"/>
</dbReference>
<accession>A0ABR1RGM4</accession>
<keyword evidence="3 6" id="KW-1133">Transmembrane helix</keyword>
<evidence type="ECO:0000256" key="2">
    <source>
        <dbReference type="ARBA" id="ARBA00022692"/>
    </source>
</evidence>
<evidence type="ECO:0000256" key="5">
    <source>
        <dbReference type="ARBA" id="ARBA00038359"/>
    </source>
</evidence>
<reference evidence="8 9" key="1">
    <citation type="submission" date="2023-01" db="EMBL/GenBank/DDBJ databases">
        <title>Analysis of 21 Apiospora genomes using comparative genomics revels a genus with tremendous synthesis potential of carbohydrate active enzymes and secondary metabolites.</title>
        <authorList>
            <person name="Sorensen T."/>
        </authorList>
    </citation>
    <scope>NUCLEOTIDE SEQUENCE [LARGE SCALE GENOMIC DNA]</scope>
    <source>
        <strain evidence="8 9">CBS 20057</strain>
    </source>
</reference>
<dbReference type="InterPro" id="IPR052337">
    <property type="entry name" value="SAT4-like"/>
</dbReference>
<evidence type="ECO:0000259" key="7">
    <source>
        <dbReference type="Pfam" id="PF20684"/>
    </source>
</evidence>
<evidence type="ECO:0000256" key="4">
    <source>
        <dbReference type="ARBA" id="ARBA00023136"/>
    </source>
</evidence>
<evidence type="ECO:0000313" key="9">
    <source>
        <dbReference type="Proteomes" id="UP001396898"/>
    </source>
</evidence>
<protein>
    <recommendedName>
        <fullName evidence="7">Rhodopsin domain-containing protein</fullName>
    </recommendedName>
</protein>
<sequence length="227" mass="24938">MASQWLGAYPPPPGVEPNFIDPPSQFAGTIAAHTALTATFTGLAIKCSKMGIGRHIWDVPAPWITEALKFFTISTYVYLILSGCVKLMFLFFYRRLFSQHPKMKYTVAAGIAFVSIFHSGLFFATIFACDPIARQWDISIPGKCNNPEILPYLSGAVSSVTDIFVLLLPVPLVWNLHAPMKKKVGVLAVFSVGVFVCAASLVRLGMTPVLRSNFDATWNISTMSLWA</sequence>
<name>A0ABR1RGM4_9PEZI</name>
<keyword evidence="4 6" id="KW-0472">Membrane</keyword>
<dbReference type="Pfam" id="PF20684">
    <property type="entry name" value="Fung_rhodopsin"/>
    <property type="match status" value="1"/>
</dbReference>
<evidence type="ECO:0000313" key="8">
    <source>
        <dbReference type="EMBL" id="KAK8012293.1"/>
    </source>
</evidence>
<proteinExistence type="inferred from homology"/>